<proteinExistence type="predicted"/>
<evidence type="ECO:0000313" key="2">
    <source>
        <dbReference type="Proteomes" id="UP000196036"/>
    </source>
</evidence>
<name>A0A1Y4VWA3_9BACE</name>
<dbReference type="AlphaFoldDB" id="A0A1Y4VWA3"/>
<protein>
    <recommendedName>
        <fullName evidence="3">MarR family transcriptional regulator</fullName>
    </recommendedName>
</protein>
<gene>
    <name evidence="1" type="ORF">B5E52_02890</name>
</gene>
<dbReference type="RefSeq" id="WP_087317448.1">
    <property type="nucleotide sequence ID" value="NZ_JABFIB010000015.1"/>
</dbReference>
<organism evidence="1 2">
    <name type="scientific">Bacteroides xylanisolvens</name>
    <dbReference type="NCBI Taxonomy" id="371601"/>
    <lineage>
        <taxon>Bacteria</taxon>
        <taxon>Pseudomonadati</taxon>
        <taxon>Bacteroidota</taxon>
        <taxon>Bacteroidia</taxon>
        <taxon>Bacteroidales</taxon>
        <taxon>Bacteroidaceae</taxon>
        <taxon>Bacteroides</taxon>
    </lineage>
</organism>
<dbReference type="Proteomes" id="UP000196036">
    <property type="component" value="Unassembled WGS sequence"/>
</dbReference>
<comment type="caution">
    <text evidence="1">The sequence shown here is derived from an EMBL/GenBank/DDBJ whole genome shotgun (WGS) entry which is preliminary data.</text>
</comment>
<dbReference type="EMBL" id="NFLW01000004">
    <property type="protein sequence ID" value="OUQ73485.1"/>
    <property type="molecule type" value="Genomic_DNA"/>
</dbReference>
<reference evidence="2" key="1">
    <citation type="submission" date="2017-04" db="EMBL/GenBank/DDBJ databases">
        <title>Function of individual gut microbiota members based on whole genome sequencing of pure cultures obtained from chicken caecum.</title>
        <authorList>
            <person name="Medvecky M."/>
            <person name="Cejkova D."/>
            <person name="Polansky O."/>
            <person name="Karasova D."/>
            <person name="Kubasova T."/>
            <person name="Cizek A."/>
            <person name="Rychlik I."/>
        </authorList>
    </citation>
    <scope>NUCLEOTIDE SEQUENCE [LARGE SCALE GENOMIC DNA]</scope>
    <source>
        <strain evidence="2">An109</strain>
    </source>
</reference>
<sequence>MANLYINEVAATRALFTNNPNKSFCRLDIVEAINKPISNVCRIVYNLVDEGFIEVAKKDKSPHTGAIVEFLRLKDNSQLSIF</sequence>
<evidence type="ECO:0008006" key="3">
    <source>
        <dbReference type="Google" id="ProtNLM"/>
    </source>
</evidence>
<accession>A0A1Y4VWA3</accession>
<evidence type="ECO:0000313" key="1">
    <source>
        <dbReference type="EMBL" id="OUQ73485.1"/>
    </source>
</evidence>